<dbReference type="Pfam" id="PF10719">
    <property type="entry name" value="ComFB"/>
    <property type="match status" value="1"/>
</dbReference>
<dbReference type="Proteomes" id="UP000075737">
    <property type="component" value="Unassembled WGS sequence"/>
</dbReference>
<dbReference type="STRING" id="520767.ATZ99_14720"/>
<dbReference type="PATRIC" id="fig|520767.4.peg.1577"/>
<dbReference type="InterPro" id="IPR019657">
    <property type="entry name" value="ComFB"/>
</dbReference>
<reference evidence="1 2" key="1">
    <citation type="submission" date="2015-12" db="EMBL/GenBank/DDBJ databases">
        <title>Draft genome of Thermovenabulum gondwanense isolated from a red thermophilic microbial mat colonisisng an outflow channel of a bore well.</title>
        <authorList>
            <person name="Patel B.K."/>
        </authorList>
    </citation>
    <scope>NUCLEOTIDE SEQUENCE [LARGE SCALE GENOMIC DNA]</scope>
    <source>
        <strain evidence="1 2">R270</strain>
    </source>
</reference>
<comment type="caution">
    <text evidence="1">The sequence shown here is derived from an EMBL/GenBank/DDBJ whole genome shotgun (WGS) entry which is preliminary data.</text>
</comment>
<sequence>MKTLKLKNFMEDVVIQILDEILTEKKDFCNCERCRLDIMAIALNHLPPKYTVTEEGEVFTKIQLLSQQFRADALVEIVKAIEIVSKNPHH</sequence>
<keyword evidence="2" id="KW-1185">Reference proteome</keyword>
<protein>
    <submittedName>
        <fullName evidence="1">ComF operon protein 2</fullName>
    </submittedName>
</protein>
<organism evidence="1 2">
    <name type="scientific">Thermovenabulum gondwanense</name>
    <dbReference type="NCBI Taxonomy" id="520767"/>
    <lineage>
        <taxon>Bacteria</taxon>
        <taxon>Bacillati</taxon>
        <taxon>Bacillota</taxon>
        <taxon>Clostridia</taxon>
        <taxon>Thermosediminibacterales</taxon>
        <taxon>Thermosediminibacteraceae</taxon>
        <taxon>Thermovenabulum</taxon>
    </lineage>
</organism>
<dbReference type="OrthoDB" id="5616024at2"/>
<evidence type="ECO:0000313" key="1">
    <source>
        <dbReference type="EMBL" id="KYO65834.1"/>
    </source>
</evidence>
<gene>
    <name evidence="1" type="primary">comFB</name>
    <name evidence="1" type="ORF">ATZ99_14720</name>
</gene>
<dbReference type="AlphaFoldDB" id="A0A161QAY3"/>
<name>A0A161QAY3_9FIRM</name>
<dbReference type="RefSeq" id="WP_068748591.1">
    <property type="nucleotide sequence ID" value="NZ_LOHZ01000032.1"/>
</dbReference>
<evidence type="ECO:0000313" key="2">
    <source>
        <dbReference type="Proteomes" id="UP000075737"/>
    </source>
</evidence>
<proteinExistence type="predicted"/>
<dbReference type="EMBL" id="LOHZ01000032">
    <property type="protein sequence ID" value="KYO65834.1"/>
    <property type="molecule type" value="Genomic_DNA"/>
</dbReference>
<accession>A0A161QAY3</accession>